<dbReference type="InterPro" id="IPR006630">
    <property type="entry name" value="La_HTH"/>
</dbReference>
<dbReference type="PROSITE" id="PS50102">
    <property type="entry name" value="RRM"/>
    <property type="match status" value="1"/>
</dbReference>
<gene>
    <name evidence="6" type="ORF">LTR24_008758</name>
</gene>
<dbReference type="InterPro" id="IPR035979">
    <property type="entry name" value="RBD_domain_sf"/>
</dbReference>
<dbReference type="InterPro" id="IPR000504">
    <property type="entry name" value="RRM_dom"/>
</dbReference>
<dbReference type="EMBL" id="JAVRRG010000161">
    <property type="protein sequence ID" value="KAK5079996.1"/>
    <property type="molecule type" value="Genomic_DNA"/>
</dbReference>
<feature type="compositionally biased region" description="Basic and acidic residues" evidence="3">
    <location>
        <begin position="468"/>
        <end position="543"/>
    </location>
</feature>
<dbReference type="SMART" id="SM00715">
    <property type="entry name" value="LA"/>
    <property type="match status" value="1"/>
</dbReference>
<evidence type="ECO:0000313" key="7">
    <source>
        <dbReference type="Proteomes" id="UP001345013"/>
    </source>
</evidence>
<evidence type="ECO:0000256" key="2">
    <source>
        <dbReference type="PROSITE-ProRule" id="PRU00332"/>
    </source>
</evidence>
<dbReference type="PANTHER" id="PTHR43853">
    <property type="entry name" value="3-KETOACYL-COA THIOLASE, PEROXISOMAL"/>
    <property type="match status" value="1"/>
</dbReference>
<feature type="compositionally biased region" description="Basic and acidic residues" evidence="3">
    <location>
        <begin position="567"/>
        <end position="588"/>
    </location>
</feature>
<evidence type="ECO:0000259" key="4">
    <source>
        <dbReference type="PROSITE" id="PS50102"/>
    </source>
</evidence>
<proteinExistence type="predicted"/>
<feature type="compositionally biased region" description="Basic and acidic residues" evidence="3">
    <location>
        <begin position="168"/>
        <end position="213"/>
    </location>
</feature>
<sequence length="609" mass="68247">MKRSKAIEIGQPILAKFVGATVAGLPPRIMGIGPSIAIPKLLQKFGLTKDDIDIIEINEAFASMAVYCKDVLGLDHAKMNPRGGAIALGHPLGATGARQICTILSEARRTKSKVLLTKEEVTGALQQPVEQNAAATADAEKMLAELEADAAKPAETSLKPESNGATIGDKKDSIAESQDKDTVNDGDEAKDSKGKDRDHRHPDRRDDRRDSNHRGGRGGRGRGGSRGGFQKRDRDNIKSVLTVEEKSSDPVAIRKQVEFYFSDSNLPMDQFLLDKVGGSENNPVELDIIRSFKRMRHFEPLEAIVDALRDSKKVKLVDNDTKVQRLQPLPKSTDHGIDGKGGNKDHIRVYEDKAMPRTVYVKGFGQEVPSTQFDIEAWFAQYGPTNAIRLRRADDKVFKGSVFAEFEDEELAKKFLELDPKPVYKDREMQVMSKKDYCEKKVQDIKDGKIQASGERPRRGSFRGRGGKFNDRKRRDDREDDRDWRTRRDEDRKNGFRDDKRRDHRDSRDKRGGRERRRSIEKDDRGIPVVKTDEPRVKGREDALAQARAAVAAEQQKEQENGAAEGDEAKAEVQVDDAVKDTGKKREREEEDNVADEPATKKVDVKADA</sequence>
<dbReference type="InterPro" id="IPR036390">
    <property type="entry name" value="WH_DNA-bd_sf"/>
</dbReference>
<dbReference type="CDD" id="cd12291">
    <property type="entry name" value="RRM1_La"/>
    <property type="match status" value="1"/>
</dbReference>
<dbReference type="SMART" id="SM00360">
    <property type="entry name" value="RRM"/>
    <property type="match status" value="1"/>
</dbReference>
<dbReference type="PROSITE" id="PS50961">
    <property type="entry name" value="HTH_LA"/>
    <property type="match status" value="1"/>
</dbReference>
<dbReference type="Proteomes" id="UP001345013">
    <property type="component" value="Unassembled WGS sequence"/>
</dbReference>
<feature type="region of interest" description="Disordered" evidence="3">
    <location>
        <begin position="150"/>
        <end position="239"/>
    </location>
</feature>
<feature type="compositionally biased region" description="Basic and acidic residues" evidence="3">
    <location>
        <begin position="598"/>
        <end position="609"/>
    </location>
</feature>
<name>A0ABR0JZ24_9EURO</name>
<feature type="compositionally biased region" description="Basic and acidic residues" evidence="3">
    <location>
        <begin position="230"/>
        <end position="239"/>
    </location>
</feature>
<dbReference type="InterPro" id="IPR036388">
    <property type="entry name" value="WH-like_DNA-bd_sf"/>
</dbReference>
<dbReference type="PANTHER" id="PTHR43853:SF10">
    <property type="entry name" value="ACETYL-COA C-ACETYLTRANSFERASE"/>
    <property type="match status" value="1"/>
</dbReference>
<dbReference type="Gene3D" id="1.10.10.10">
    <property type="entry name" value="Winged helix-like DNA-binding domain superfamily/Winged helix DNA-binding domain"/>
    <property type="match status" value="1"/>
</dbReference>
<feature type="region of interest" description="Disordered" evidence="3">
    <location>
        <begin position="442"/>
        <end position="609"/>
    </location>
</feature>
<keyword evidence="7" id="KW-1185">Reference proteome</keyword>
<dbReference type="Pfam" id="PF02803">
    <property type="entry name" value="Thiolase_C"/>
    <property type="match status" value="1"/>
</dbReference>
<dbReference type="InterPro" id="IPR002344">
    <property type="entry name" value="Lupus_La"/>
</dbReference>
<dbReference type="Gene3D" id="3.40.47.10">
    <property type="match status" value="2"/>
</dbReference>
<dbReference type="InterPro" id="IPR016039">
    <property type="entry name" value="Thiolase-like"/>
</dbReference>
<evidence type="ECO:0000259" key="5">
    <source>
        <dbReference type="PROSITE" id="PS50961"/>
    </source>
</evidence>
<accession>A0ABR0JZ24</accession>
<feature type="domain" description="RRM" evidence="4">
    <location>
        <begin position="357"/>
        <end position="436"/>
    </location>
</feature>
<evidence type="ECO:0000256" key="1">
    <source>
        <dbReference type="ARBA" id="ARBA00022884"/>
    </source>
</evidence>
<dbReference type="InterPro" id="IPR050215">
    <property type="entry name" value="Thiolase-like_sf_Thiolase"/>
</dbReference>
<dbReference type="Pfam" id="PF05383">
    <property type="entry name" value="La"/>
    <property type="match status" value="1"/>
</dbReference>
<dbReference type="InterPro" id="IPR012677">
    <property type="entry name" value="Nucleotide-bd_a/b_plait_sf"/>
</dbReference>
<reference evidence="6 7" key="1">
    <citation type="submission" date="2023-08" db="EMBL/GenBank/DDBJ databases">
        <title>Black Yeasts Isolated from many extreme environments.</title>
        <authorList>
            <person name="Coleine C."/>
            <person name="Stajich J.E."/>
            <person name="Selbmann L."/>
        </authorList>
    </citation>
    <scope>NUCLEOTIDE SEQUENCE [LARGE SCALE GENOMIC DNA]</scope>
    <source>
        <strain evidence="6 7">CCFEE 5885</strain>
    </source>
</reference>
<dbReference type="PRINTS" id="PR00302">
    <property type="entry name" value="LUPUSLA"/>
</dbReference>
<organism evidence="6 7">
    <name type="scientific">Lithohypha guttulata</name>
    <dbReference type="NCBI Taxonomy" id="1690604"/>
    <lineage>
        <taxon>Eukaryota</taxon>
        <taxon>Fungi</taxon>
        <taxon>Dikarya</taxon>
        <taxon>Ascomycota</taxon>
        <taxon>Pezizomycotina</taxon>
        <taxon>Eurotiomycetes</taxon>
        <taxon>Chaetothyriomycetidae</taxon>
        <taxon>Chaetothyriales</taxon>
        <taxon>Trichomeriaceae</taxon>
        <taxon>Lithohypha</taxon>
    </lineage>
</organism>
<dbReference type="SUPFAM" id="SSF46785">
    <property type="entry name" value="Winged helix' DNA-binding domain"/>
    <property type="match status" value="1"/>
</dbReference>
<keyword evidence="1 2" id="KW-0694">RNA-binding</keyword>
<comment type="caution">
    <text evidence="6">The sequence shown here is derived from an EMBL/GenBank/DDBJ whole genome shotgun (WGS) entry which is preliminary data.</text>
</comment>
<feature type="compositionally biased region" description="Low complexity" evidence="3">
    <location>
        <begin position="544"/>
        <end position="554"/>
    </location>
</feature>
<dbReference type="InterPro" id="IPR020617">
    <property type="entry name" value="Thiolase_C"/>
</dbReference>
<dbReference type="Pfam" id="PF00076">
    <property type="entry name" value="RRM_1"/>
    <property type="match status" value="1"/>
</dbReference>
<evidence type="ECO:0000313" key="6">
    <source>
        <dbReference type="EMBL" id="KAK5079996.1"/>
    </source>
</evidence>
<protein>
    <submittedName>
        <fullName evidence="6">Uncharacterized protein</fullName>
    </submittedName>
</protein>
<feature type="domain" description="HTH La-type RNA-binding" evidence="5">
    <location>
        <begin position="243"/>
        <end position="333"/>
    </location>
</feature>
<dbReference type="SUPFAM" id="SSF54928">
    <property type="entry name" value="RNA-binding domain, RBD"/>
    <property type="match status" value="1"/>
</dbReference>
<dbReference type="PROSITE" id="PS00737">
    <property type="entry name" value="THIOLASE_2"/>
    <property type="match status" value="1"/>
</dbReference>
<evidence type="ECO:0000256" key="3">
    <source>
        <dbReference type="SAM" id="MobiDB-lite"/>
    </source>
</evidence>
<dbReference type="Gene3D" id="3.30.70.330">
    <property type="match status" value="1"/>
</dbReference>
<dbReference type="SUPFAM" id="SSF53901">
    <property type="entry name" value="Thiolase-like"/>
    <property type="match status" value="1"/>
</dbReference>
<dbReference type="InterPro" id="IPR020613">
    <property type="entry name" value="Thiolase_CS"/>
</dbReference>